<organism evidence="4 5">
    <name type="scientific">Halodesulfovibrio spirochaetisodalis</name>
    <dbReference type="NCBI Taxonomy" id="1560234"/>
    <lineage>
        <taxon>Bacteria</taxon>
        <taxon>Pseudomonadati</taxon>
        <taxon>Thermodesulfobacteriota</taxon>
        <taxon>Desulfovibrionia</taxon>
        <taxon>Desulfovibrionales</taxon>
        <taxon>Desulfovibrionaceae</taxon>
        <taxon>Halodesulfovibrio</taxon>
    </lineage>
</organism>
<evidence type="ECO:0000259" key="3">
    <source>
        <dbReference type="Pfam" id="PF17746"/>
    </source>
</evidence>
<dbReference type="InterPro" id="IPR041465">
    <property type="entry name" value="SfsA_N"/>
</dbReference>
<evidence type="ECO:0000256" key="1">
    <source>
        <dbReference type="HAMAP-Rule" id="MF_00095"/>
    </source>
</evidence>
<dbReference type="InterPro" id="IPR040452">
    <property type="entry name" value="SfsA_C"/>
</dbReference>
<accession>A0A1B7XBN5</accession>
<sequence length="246" mass="27085">MSSSEPLISYPQGCIAGSFVRRVKRFSVEIEVEGESVWIHSNNTGSMMGLLRKGSPILASPAANPNRKLKWTQEAVGLHMPAGIKWVGVNTQTPNKMLKAAFEAGRLHWAEGYSVFKSEAKVGDSRADGVLRTNDGSLPPLWIECKNVTMVEDEVACFPDAVTERGRKHLNNMMNLVKQGHRAAFFYLIQRPDGHCFAPADVIDPAYAELFYEALDMGVEVYPYRAVVTETGIALGELLPVNGKAF</sequence>
<dbReference type="NCBIfam" id="TIGR00230">
    <property type="entry name" value="sfsA"/>
    <property type="match status" value="1"/>
</dbReference>
<dbReference type="Pfam" id="PF03749">
    <property type="entry name" value="SfsA"/>
    <property type="match status" value="1"/>
</dbReference>
<dbReference type="PANTHER" id="PTHR30545:SF2">
    <property type="entry name" value="SUGAR FERMENTATION STIMULATION PROTEIN A"/>
    <property type="match status" value="1"/>
</dbReference>
<reference evidence="4 5" key="1">
    <citation type="submission" date="2015-01" db="EMBL/GenBank/DDBJ databases">
        <title>Desulfovibrio sp. JC271 draft genome sequence.</title>
        <authorList>
            <person name="Shivani Y."/>
            <person name="Subhash Y."/>
            <person name="Sasikala C."/>
            <person name="Ramana C.V."/>
        </authorList>
    </citation>
    <scope>NUCLEOTIDE SEQUENCE [LARGE SCALE GENOMIC DNA]</scope>
    <source>
        <strain evidence="4 5">JC271</strain>
    </source>
</reference>
<dbReference type="PATRIC" id="fig|1560234.3.peg.934"/>
<dbReference type="OrthoDB" id="9802365at2"/>
<evidence type="ECO:0000313" key="5">
    <source>
        <dbReference type="Proteomes" id="UP000091979"/>
    </source>
</evidence>
<name>A0A1B7XBN5_9BACT</name>
<evidence type="ECO:0000313" key="4">
    <source>
        <dbReference type="EMBL" id="OBQ50175.1"/>
    </source>
</evidence>
<comment type="caution">
    <text evidence="4">The sequence shown here is derived from an EMBL/GenBank/DDBJ whole genome shotgun (WGS) entry which is preliminary data.</text>
</comment>
<feature type="domain" description="Sugar fermentation stimulation protein C-terminal" evidence="2">
    <location>
        <begin position="92"/>
        <end position="231"/>
    </location>
</feature>
<evidence type="ECO:0000259" key="2">
    <source>
        <dbReference type="Pfam" id="PF03749"/>
    </source>
</evidence>
<dbReference type="GO" id="GO:0003677">
    <property type="term" value="F:DNA binding"/>
    <property type="evidence" value="ECO:0007669"/>
    <property type="project" value="InterPro"/>
</dbReference>
<dbReference type="AlphaFoldDB" id="A0A1B7XBN5"/>
<dbReference type="Gene3D" id="3.40.1350.60">
    <property type="match status" value="1"/>
</dbReference>
<dbReference type="PANTHER" id="PTHR30545">
    <property type="entry name" value="SUGAR FERMENTATION STIMULATION PROTEIN A"/>
    <property type="match status" value="1"/>
</dbReference>
<keyword evidence="5" id="KW-1185">Reference proteome</keyword>
<dbReference type="Pfam" id="PF17746">
    <property type="entry name" value="SfsA_N"/>
    <property type="match status" value="1"/>
</dbReference>
<dbReference type="Proteomes" id="UP000091979">
    <property type="component" value="Unassembled WGS sequence"/>
</dbReference>
<dbReference type="HAMAP" id="MF_00095">
    <property type="entry name" value="SfsA"/>
    <property type="match status" value="1"/>
</dbReference>
<protein>
    <recommendedName>
        <fullName evidence="1">Sugar fermentation stimulation protein homolog</fullName>
    </recommendedName>
</protein>
<dbReference type="InterPro" id="IPR005224">
    <property type="entry name" value="SfsA"/>
</dbReference>
<proteinExistence type="inferred from homology"/>
<gene>
    <name evidence="1" type="primary">sfsA</name>
    <name evidence="4" type="ORF">SP90_10420</name>
</gene>
<comment type="similarity">
    <text evidence="1">Belongs to the SfsA family.</text>
</comment>
<dbReference type="RefSeq" id="WP_066855549.1">
    <property type="nucleotide sequence ID" value="NZ_JXMS01000017.1"/>
</dbReference>
<dbReference type="EMBL" id="JXMS01000017">
    <property type="protein sequence ID" value="OBQ50175.1"/>
    <property type="molecule type" value="Genomic_DNA"/>
</dbReference>
<dbReference type="Gene3D" id="2.40.50.580">
    <property type="match status" value="1"/>
</dbReference>
<feature type="domain" description="SfsA N-terminal OB" evidence="3">
    <location>
        <begin position="20"/>
        <end position="88"/>
    </location>
</feature>
<dbReference type="CDD" id="cd22359">
    <property type="entry name" value="SfsA-like_bacterial"/>
    <property type="match status" value="1"/>
</dbReference>
<dbReference type="STRING" id="1560234.SP90_10420"/>